<evidence type="ECO:0008006" key="2">
    <source>
        <dbReference type="Google" id="ProtNLM"/>
    </source>
</evidence>
<dbReference type="PANTHER" id="PTHR11439">
    <property type="entry name" value="GAG-POL-RELATED RETROTRANSPOSON"/>
    <property type="match status" value="1"/>
</dbReference>
<organism evidence="1">
    <name type="scientific">Fagus sylvatica</name>
    <name type="common">Beechnut</name>
    <dbReference type="NCBI Taxonomy" id="28930"/>
    <lineage>
        <taxon>Eukaryota</taxon>
        <taxon>Viridiplantae</taxon>
        <taxon>Streptophyta</taxon>
        <taxon>Embryophyta</taxon>
        <taxon>Tracheophyta</taxon>
        <taxon>Spermatophyta</taxon>
        <taxon>Magnoliopsida</taxon>
        <taxon>eudicotyledons</taxon>
        <taxon>Gunneridae</taxon>
        <taxon>Pentapetalae</taxon>
        <taxon>rosids</taxon>
        <taxon>fabids</taxon>
        <taxon>Fagales</taxon>
        <taxon>Fagaceae</taxon>
        <taxon>Fagus</taxon>
    </lineage>
</organism>
<dbReference type="AlphaFoldDB" id="A0A2N9G4X7"/>
<dbReference type="CDD" id="cd09272">
    <property type="entry name" value="RNase_HI_RT_Ty1"/>
    <property type="match status" value="1"/>
</dbReference>
<evidence type="ECO:0000313" key="1">
    <source>
        <dbReference type="EMBL" id="SPC94622.1"/>
    </source>
</evidence>
<dbReference type="EMBL" id="OIVN01001492">
    <property type="protein sequence ID" value="SPC94622.1"/>
    <property type="molecule type" value="Genomic_DNA"/>
</dbReference>
<reference evidence="1" key="1">
    <citation type="submission" date="2018-02" db="EMBL/GenBank/DDBJ databases">
        <authorList>
            <person name="Cohen D.B."/>
            <person name="Kent A.D."/>
        </authorList>
    </citation>
    <scope>NUCLEOTIDE SEQUENCE</scope>
</reference>
<gene>
    <name evidence="1" type="ORF">FSB_LOCUS22504</name>
</gene>
<protein>
    <recommendedName>
        <fullName evidence="2">Reverse transcriptase Ty1/copia-type domain-containing protein</fullName>
    </recommendedName>
</protein>
<accession>A0A2N9G4X7</accession>
<proteinExistence type="predicted"/>
<dbReference type="SUPFAM" id="SSF56672">
    <property type="entry name" value="DNA/RNA polymerases"/>
    <property type="match status" value="1"/>
</dbReference>
<name>A0A2N9G4X7_FAGSY</name>
<dbReference type="InterPro" id="IPR043502">
    <property type="entry name" value="DNA/RNA_pol_sf"/>
</dbReference>
<sequence length="246" mass="27415">MTDILTHMKMLDCKPVATPMASKRVSLPQADDLYFDITEYRCIVGTLQYLTLTCPDLSYAVNTVCVRILRKSSLDLFAFSDANWAGCPITRRSTTGFCTFLGSNCISWSAKKQPTVSHSSTEAEYRAMASTAAELTWLSFILRDIGIYQAQPPTLFCDNLSALHMSVNPVLHTRTKHIAIDYQFVWEKVALGSLITRFVPFSSQLVDLLTKPLSHAVFYGLKPKLGLWHSPTPSLKEHISLTCAGI</sequence>
<dbReference type="PANTHER" id="PTHR11439:SF455">
    <property type="entry name" value="RLK (RECEPTOR-LIKE PROTEIN KINASE) 8, PUTATIVE-RELATED"/>
    <property type="match status" value="1"/>
</dbReference>